<name>A0ABT5SBX9_9FLAO</name>
<proteinExistence type="predicted"/>
<dbReference type="RefSeq" id="WP_274270384.1">
    <property type="nucleotide sequence ID" value="NZ_JAOSLC020000003.1"/>
</dbReference>
<dbReference type="Pfam" id="PF08818">
    <property type="entry name" value="DUF1801"/>
    <property type="match status" value="1"/>
</dbReference>
<comment type="caution">
    <text evidence="2">The sequence shown here is derived from an EMBL/GenBank/DDBJ whole genome shotgun (WGS) entry which is preliminary data.</text>
</comment>
<dbReference type="InterPro" id="IPR014922">
    <property type="entry name" value="YdhG-like"/>
</dbReference>
<sequence length="125" mass="14787">MKPAEAYILNQPEPFKSILIHLQILIESTFPEVDLKFKWKIPFYYLNNKPFCYLNASKKKGYVDVVFWVSAHLTKYNEFLISDNRKVVKSLRYSNLEDINEEILLTVLAEAFEKKKPVFIKKVII</sequence>
<accession>A0ABT5SBX9</accession>
<evidence type="ECO:0000313" key="3">
    <source>
        <dbReference type="Proteomes" id="UP001151478"/>
    </source>
</evidence>
<evidence type="ECO:0000259" key="1">
    <source>
        <dbReference type="Pfam" id="PF08818"/>
    </source>
</evidence>
<keyword evidence="3" id="KW-1185">Reference proteome</keyword>
<dbReference type="Proteomes" id="UP001151478">
    <property type="component" value="Unassembled WGS sequence"/>
</dbReference>
<dbReference type="Gene3D" id="3.90.1150.200">
    <property type="match status" value="1"/>
</dbReference>
<organism evidence="2 3">
    <name type="scientific">Polaribacter ponticola</name>
    <dbReference type="NCBI Taxonomy" id="2978475"/>
    <lineage>
        <taxon>Bacteria</taxon>
        <taxon>Pseudomonadati</taxon>
        <taxon>Bacteroidota</taxon>
        <taxon>Flavobacteriia</taxon>
        <taxon>Flavobacteriales</taxon>
        <taxon>Flavobacteriaceae</taxon>
    </lineage>
</organism>
<evidence type="ECO:0000313" key="2">
    <source>
        <dbReference type="EMBL" id="MDD7914777.1"/>
    </source>
</evidence>
<reference evidence="2" key="1">
    <citation type="submission" date="2023-02" db="EMBL/GenBank/DDBJ databases">
        <title>Polaribacter ponticola sp. nov., isolated from seawater.</title>
        <authorList>
            <person name="Baek J.H."/>
            <person name="Kim J.M."/>
            <person name="Choi D.G."/>
            <person name="Jeon C.O."/>
        </authorList>
    </citation>
    <scope>NUCLEOTIDE SEQUENCE</scope>
    <source>
        <strain evidence="2">MSW5</strain>
    </source>
</reference>
<protein>
    <submittedName>
        <fullName evidence="2">DUF1801 domain-containing protein</fullName>
    </submittedName>
</protein>
<gene>
    <name evidence="2" type="ORF">N5A56_010280</name>
</gene>
<dbReference type="SUPFAM" id="SSF159888">
    <property type="entry name" value="YdhG-like"/>
    <property type="match status" value="1"/>
</dbReference>
<dbReference type="EMBL" id="JAOSLC020000003">
    <property type="protein sequence ID" value="MDD7914777.1"/>
    <property type="molecule type" value="Genomic_DNA"/>
</dbReference>
<feature type="domain" description="YdhG-like" evidence="1">
    <location>
        <begin position="16"/>
        <end position="111"/>
    </location>
</feature>